<accession>A0A2I9DRV5</accession>
<name>A0A2I9DRV5_9DEIO</name>
<proteinExistence type="predicted"/>
<comment type="caution">
    <text evidence="3">The sequence shown here is derived from an EMBL/GenBank/DDBJ whole genome shotgun (WGS) entry which is preliminary data.</text>
</comment>
<dbReference type="Pfam" id="PF03704">
    <property type="entry name" value="BTAD"/>
    <property type="match status" value="1"/>
</dbReference>
<keyword evidence="1" id="KW-0732">Signal</keyword>
<dbReference type="SMART" id="SM01043">
    <property type="entry name" value="BTAD"/>
    <property type="match status" value="1"/>
</dbReference>
<reference evidence="4" key="1">
    <citation type="submission" date="2018-01" db="EMBL/GenBank/DDBJ databases">
        <title>Draft Genome Sequence of the Radioresistant Bacterium Deinococcus aerius TR0125, Isolated from the Higher Atmosphere above Japan.</title>
        <authorList>
            <person name="Satoh K."/>
            <person name="Arai H."/>
            <person name="Sanzen T."/>
            <person name="Kawaguchi Y."/>
            <person name="Hayashi H."/>
            <person name="Yokobori S."/>
            <person name="Yamagishi A."/>
            <person name="Oono Y."/>
            <person name="Narumi I."/>
        </authorList>
    </citation>
    <scope>NUCLEOTIDE SEQUENCE [LARGE SCALE GENOMIC DNA]</scope>
    <source>
        <strain evidence="4">TR0125</strain>
    </source>
</reference>
<evidence type="ECO:0000259" key="2">
    <source>
        <dbReference type="SMART" id="SM01043"/>
    </source>
</evidence>
<keyword evidence="4" id="KW-1185">Reference proteome</keyword>
<dbReference type="SUPFAM" id="SSF48452">
    <property type="entry name" value="TPR-like"/>
    <property type="match status" value="1"/>
</dbReference>
<evidence type="ECO:0000313" key="3">
    <source>
        <dbReference type="EMBL" id="GBF08171.1"/>
    </source>
</evidence>
<dbReference type="InterPro" id="IPR011990">
    <property type="entry name" value="TPR-like_helical_dom_sf"/>
</dbReference>
<organism evidence="3 4">
    <name type="scientific">Deinococcus aerius</name>
    <dbReference type="NCBI Taxonomy" id="200253"/>
    <lineage>
        <taxon>Bacteria</taxon>
        <taxon>Thermotogati</taxon>
        <taxon>Deinococcota</taxon>
        <taxon>Deinococci</taxon>
        <taxon>Deinococcales</taxon>
        <taxon>Deinococcaceae</taxon>
        <taxon>Deinococcus</taxon>
    </lineage>
</organism>
<feature type="chain" id="PRO_5014344454" evidence="1">
    <location>
        <begin position="22"/>
        <end position="319"/>
    </location>
</feature>
<evidence type="ECO:0000256" key="1">
    <source>
        <dbReference type="SAM" id="SignalP"/>
    </source>
</evidence>
<dbReference type="InterPro" id="IPR005158">
    <property type="entry name" value="BTAD"/>
</dbReference>
<protein>
    <submittedName>
        <fullName evidence="3">Transcriptional regulator, SARP family</fullName>
    </submittedName>
</protein>
<dbReference type="Gene3D" id="1.25.40.10">
    <property type="entry name" value="Tetratricopeptide repeat domain"/>
    <property type="match status" value="1"/>
</dbReference>
<sequence>MNPWRLTLLIVTLLHLVEAQAVLGSPETARETLREAADAHVMLGGQQRLALELYGLPHTRHLLNALGDHEYERVLCAPASQAPQVAEVTLVTLGSPAILVNGQRVRLQMRKSAEVLAYLLRYGESSLTSLQTEVFAEVLPTRAKNYIHQVRLELKRLVPGLSVPYDATTQMYRVRCEGVHLTWDLGQVRDALLGSSPDVMLTTKFNIKDFLQGSESEWVETERDRVSRWIVRVGLETMDAWYSEGSYAKCVQLAQRLIEVDPLDEGLHDFLIRATAQMSGISAARTACWESHAFFAKEVGHVPPLLEQLAQQLQAQRLN</sequence>
<dbReference type="Proteomes" id="UP000236569">
    <property type="component" value="Unassembled WGS sequence"/>
</dbReference>
<evidence type="ECO:0000313" key="4">
    <source>
        <dbReference type="Proteomes" id="UP000236569"/>
    </source>
</evidence>
<dbReference type="RefSeq" id="WP_133162094.1">
    <property type="nucleotide sequence ID" value="NZ_BFAG01000025.1"/>
</dbReference>
<feature type="signal peptide" evidence="1">
    <location>
        <begin position="1"/>
        <end position="21"/>
    </location>
</feature>
<dbReference type="AlphaFoldDB" id="A0A2I9DRV5"/>
<dbReference type="OrthoDB" id="66532at2"/>
<gene>
    <name evidence="3" type="ORF">DAERI_250006</name>
</gene>
<dbReference type="EMBL" id="BFAG01000025">
    <property type="protein sequence ID" value="GBF08171.1"/>
    <property type="molecule type" value="Genomic_DNA"/>
</dbReference>
<feature type="domain" description="Bacterial transcriptional activator" evidence="2">
    <location>
        <begin position="183"/>
        <end position="314"/>
    </location>
</feature>